<dbReference type="AlphaFoldDB" id="A0A7W6Q6X2"/>
<reference evidence="4 5" key="1">
    <citation type="submission" date="2020-08" db="EMBL/GenBank/DDBJ databases">
        <title>Genomic Encyclopedia of Type Strains, Phase IV (KMG-IV): sequencing the most valuable type-strain genomes for metagenomic binning, comparative biology and taxonomic classification.</title>
        <authorList>
            <person name="Goeker M."/>
        </authorList>
    </citation>
    <scope>NUCLEOTIDE SEQUENCE [LARGE SCALE GENOMIC DNA]</scope>
    <source>
        <strain evidence="4 5">DSM 101015</strain>
    </source>
</reference>
<dbReference type="EMBL" id="JACIFU010000004">
    <property type="protein sequence ID" value="MBB4175297.1"/>
    <property type="molecule type" value="Genomic_DNA"/>
</dbReference>
<accession>A0A7W6Q6X2</accession>
<evidence type="ECO:0000313" key="5">
    <source>
        <dbReference type="Proteomes" id="UP000565745"/>
    </source>
</evidence>
<comment type="function">
    <text evidence="3">Required for maturation of urease via the functional incorporation of the urease nickel metallocenter.</text>
</comment>
<dbReference type="PANTHER" id="PTHR33643">
    <property type="entry name" value="UREASE ACCESSORY PROTEIN D"/>
    <property type="match status" value="1"/>
</dbReference>
<dbReference type="PANTHER" id="PTHR33643:SF1">
    <property type="entry name" value="UREASE ACCESSORY PROTEIN D"/>
    <property type="match status" value="1"/>
</dbReference>
<dbReference type="HAMAP" id="MF_01384">
    <property type="entry name" value="UreD"/>
    <property type="match status" value="1"/>
</dbReference>
<keyword evidence="2 3" id="KW-0143">Chaperone</keyword>
<comment type="subunit">
    <text evidence="3">UreD, UreF and UreG form a complex that acts as a GTP-hydrolysis-dependent molecular chaperone, activating the urease apoprotein by helping to assemble the nickel containing metallocenter of UreC. The UreE protein probably delivers the nickel.</text>
</comment>
<gene>
    <name evidence="3" type="primary">ureD</name>
    <name evidence="4" type="ORF">GGR93_003090</name>
</gene>
<proteinExistence type="inferred from homology"/>
<dbReference type="Proteomes" id="UP000565745">
    <property type="component" value="Unassembled WGS sequence"/>
</dbReference>
<dbReference type="RefSeq" id="WP_160170283.1">
    <property type="nucleotide sequence ID" value="NZ_JACIFU010000004.1"/>
</dbReference>
<keyword evidence="5" id="KW-1185">Reference proteome</keyword>
<evidence type="ECO:0000256" key="2">
    <source>
        <dbReference type="ARBA" id="ARBA00023186"/>
    </source>
</evidence>
<dbReference type="Pfam" id="PF01774">
    <property type="entry name" value="UreD"/>
    <property type="match status" value="1"/>
</dbReference>
<comment type="subcellular location">
    <subcellularLocation>
        <location evidence="3">Cytoplasm</location>
    </subcellularLocation>
</comment>
<name>A0A7W6Q6X2_9RHOB</name>
<dbReference type="OrthoDB" id="9798842at2"/>
<evidence type="ECO:0000313" key="4">
    <source>
        <dbReference type="EMBL" id="MBB4175297.1"/>
    </source>
</evidence>
<dbReference type="GO" id="GO:0005737">
    <property type="term" value="C:cytoplasm"/>
    <property type="evidence" value="ECO:0007669"/>
    <property type="project" value="UniProtKB-SubCell"/>
</dbReference>
<dbReference type="InterPro" id="IPR002669">
    <property type="entry name" value="UreD"/>
</dbReference>
<evidence type="ECO:0000256" key="3">
    <source>
        <dbReference type="HAMAP-Rule" id="MF_01384"/>
    </source>
</evidence>
<sequence length="256" mass="27331">MSVGRRTDGSCGLTDLREQGSFRVIFPRAPSGSVEAVILNTAGGIAGGDRYSINATAAAQSCLTLTTQAAERAYGVSDASNGKLDTTITVASGARVNWLPQETILFDGSRLQRKLDVDVAEGAEFVMAEPVVFGREASGETVRAGLFQDSVTIRTGTHMHYIDRVRFEGDMAASLQHRAIGNGAGAMASVVFHSPSAERHLDEIRAMLPDTAGASLLADTILCARILAADGFSLRRDLMPLLQHLTNDTVPKNWRL</sequence>
<keyword evidence="3" id="KW-0996">Nickel insertion</keyword>
<comment type="caution">
    <text evidence="4">The sequence shown here is derived from an EMBL/GenBank/DDBJ whole genome shotgun (WGS) entry which is preliminary data.</text>
</comment>
<evidence type="ECO:0000256" key="1">
    <source>
        <dbReference type="ARBA" id="ARBA00007177"/>
    </source>
</evidence>
<dbReference type="GO" id="GO:0016151">
    <property type="term" value="F:nickel cation binding"/>
    <property type="evidence" value="ECO:0007669"/>
    <property type="project" value="UniProtKB-UniRule"/>
</dbReference>
<organism evidence="4 5">
    <name type="scientific">Sulfitobacter noctilucicola</name>
    <dbReference type="NCBI Taxonomy" id="1342301"/>
    <lineage>
        <taxon>Bacteria</taxon>
        <taxon>Pseudomonadati</taxon>
        <taxon>Pseudomonadota</taxon>
        <taxon>Alphaproteobacteria</taxon>
        <taxon>Rhodobacterales</taxon>
        <taxon>Roseobacteraceae</taxon>
        <taxon>Sulfitobacter</taxon>
    </lineage>
</organism>
<keyword evidence="3" id="KW-0963">Cytoplasm</keyword>
<protein>
    <recommendedName>
        <fullName evidence="3">Urease accessory protein UreD</fullName>
    </recommendedName>
</protein>
<comment type="similarity">
    <text evidence="1 3">Belongs to the UreD family.</text>
</comment>